<evidence type="ECO:0000313" key="1">
    <source>
        <dbReference type="EMBL" id="NIJ23514.1"/>
    </source>
</evidence>
<protein>
    <submittedName>
        <fullName evidence="1">Uncharacterized protein</fullName>
    </submittedName>
</protein>
<organism evidence="1 2">
    <name type="scientific">Sphingomonas japonica</name>
    <dbReference type="NCBI Taxonomy" id="511662"/>
    <lineage>
        <taxon>Bacteria</taxon>
        <taxon>Pseudomonadati</taxon>
        <taxon>Pseudomonadota</taxon>
        <taxon>Alphaproteobacteria</taxon>
        <taxon>Sphingomonadales</taxon>
        <taxon>Sphingomonadaceae</taxon>
        <taxon>Sphingomonas</taxon>
    </lineage>
</organism>
<gene>
    <name evidence="1" type="ORF">FHT01_001056</name>
</gene>
<accession>A0ABX0TZ44</accession>
<comment type="caution">
    <text evidence="1">The sequence shown here is derived from an EMBL/GenBank/DDBJ whole genome shotgun (WGS) entry which is preliminary data.</text>
</comment>
<dbReference type="EMBL" id="JAASQP010000001">
    <property type="protein sequence ID" value="NIJ23514.1"/>
    <property type="molecule type" value="Genomic_DNA"/>
</dbReference>
<name>A0ABX0TZ44_9SPHN</name>
<evidence type="ECO:0000313" key="2">
    <source>
        <dbReference type="Proteomes" id="UP000788153"/>
    </source>
</evidence>
<proteinExistence type="predicted"/>
<keyword evidence="2" id="KW-1185">Reference proteome</keyword>
<dbReference type="Proteomes" id="UP000788153">
    <property type="component" value="Unassembled WGS sequence"/>
</dbReference>
<sequence>MNWTLLVGSLGAILALAGTARWLGLGGIAIADDAQAIAAAQAAVAGFEAIAAQVDREGRAALVEGADGSAVVLKAAGARIAARHLQPPIRTADTDEGIVVETGDRWFGYVAIRD</sequence>
<dbReference type="RefSeq" id="WP_140230924.1">
    <property type="nucleotide sequence ID" value="NZ_BAAAEV010000001.1"/>
</dbReference>
<reference evidence="1 2" key="1">
    <citation type="submission" date="2020-03" db="EMBL/GenBank/DDBJ databases">
        <title>Genomic Encyclopedia of Type Strains, Phase IV (KMG-IV): sequencing the most valuable type-strain genomes for metagenomic binning, comparative biology and taxonomic classification.</title>
        <authorList>
            <person name="Goeker M."/>
        </authorList>
    </citation>
    <scope>NUCLEOTIDE SEQUENCE [LARGE SCALE GENOMIC DNA]</scope>
    <source>
        <strain evidence="1 2">DSM 22753</strain>
    </source>
</reference>